<dbReference type="GO" id="GO:0006096">
    <property type="term" value="P:glycolytic process"/>
    <property type="evidence" value="ECO:0007669"/>
    <property type="project" value="UniProtKB-UniRule"/>
</dbReference>
<feature type="binding site" evidence="9 12">
    <location>
        <position position="245"/>
    </location>
    <ligand>
        <name>Mg(2+)</name>
        <dbReference type="ChEBI" id="CHEBI:18420"/>
    </ligand>
</feature>
<dbReference type="InterPro" id="IPR020810">
    <property type="entry name" value="Enolase_C"/>
</dbReference>
<feature type="binding site" evidence="9">
    <location>
        <position position="392"/>
    </location>
    <ligand>
        <name>(2R)-2-phosphoglycerate</name>
        <dbReference type="ChEBI" id="CHEBI:58289"/>
    </ligand>
</feature>
<dbReference type="GO" id="GO:0009986">
    <property type="term" value="C:cell surface"/>
    <property type="evidence" value="ECO:0007669"/>
    <property type="project" value="UniProtKB-SubCell"/>
</dbReference>
<dbReference type="SMART" id="SM01192">
    <property type="entry name" value="Enolase_C"/>
    <property type="match status" value="1"/>
</dbReference>
<feature type="domain" description="Enolase N-terminal" evidence="14">
    <location>
        <begin position="3"/>
        <end position="133"/>
    </location>
</feature>
<keyword evidence="8 9" id="KW-0456">Lyase</keyword>
<feature type="binding site" evidence="11">
    <location>
        <position position="167"/>
    </location>
    <ligand>
        <name>substrate</name>
    </ligand>
</feature>
<dbReference type="EMBL" id="PCSR01000021">
    <property type="protein sequence ID" value="PIP53437.1"/>
    <property type="molecule type" value="Genomic_DNA"/>
</dbReference>
<dbReference type="HAMAP" id="MF_00318">
    <property type="entry name" value="Enolase"/>
    <property type="match status" value="1"/>
</dbReference>
<dbReference type="SMART" id="SM01193">
    <property type="entry name" value="Enolase_N"/>
    <property type="match status" value="1"/>
</dbReference>
<feature type="binding site" evidence="9 12">
    <location>
        <position position="288"/>
    </location>
    <ligand>
        <name>Mg(2+)</name>
        <dbReference type="ChEBI" id="CHEBI:18420"/>
    </ligand>
</feature>
<dbReference type="EC" id="4.2.1.11" evidence="3 9"/>
<evidence type="ECO:0000256" key="1">
    <source>
        <dbReference type="ARBA" id="ARBA00005031"/>
    </source>
</evidence>
<evidence type="ECO:0000256" key="12">
    <source>
        <dbReference type="PIRSR" id="PIRSR001400-3"/>
    </source>
</evidence>
<proteinExistence type="inferred from homology"/>
<dbReference type="SFLD" id="SFLDG00178">
    <property type="entry name" value="enolase"/>
    <property type="match status" value="1"/>
</dbReference>
<comment type="caution">
    <text evidence="15">The sequence shown here is derived from an EMBL/GenBank/DDBJ whole genome shotgun (WGS) entry which is preliminary data.</text>
</comment>
<keyword evidence="6 9" id="KW-0460">Magnesium</keyword>
<feature type="binding site" evidence="11">
    <location>
        <position position="392"/>
    </location>
    <ligand>
        <name>substrate</name>
    </ligand>
</feature>
<feature type="binding site" evidence="11">
    <location>
        <position position="316"/>
    </location>
    <ligand>
        <name>substrate</name>
    </ligand>
</feature>
<sequence length="417" mass="46090">MKIATLQAHEIIDSRGYPTVETTVVLENGLLATSSVPSGASTGTHEAVELRDGDNNRFMGKGVLKAVENVNLHIAHSLKHIDIENQENVDKTMMELDGTENKSKLGANAILSVSEVILKASALLAKKQLFEYVFETFGLAKEYKMPQPTLNVVNGGKHGNGKLEFQEFHIMPHTNQSFAQMMAMGSQAYLMLQKLLKENNIFQGIGDEGGFTANFENNRQALEYLQKAIEACNYVFGKDIKIGLDTAASEFYSDGKYNISDVDHPMDGEELIKYYLSLHTAYDFGYLEDGLFEDDWKGWQEMTKAFAQTSCPIIGDDFLTTNPVRVKEAINTNSCNAVLVKPNQIGTITEVVEVVRHAKTAGWKIVLSHRSGETNDDFVADFAVGVGADIVKFGAPARGERVAKYNRLMEIETLLGK</sequence>
<dbReference type="GO" id="GO:0000015">
    <property type="term" value="C:phosphopyruvate hydratase complex"/>
    <property type="evidence" value="ECO:0007669"/>
    <property type="project" value="InterPro"/>
</dbReference>
<evidence type="ECO:0000256" key="7">
    <source>
        <dbReference type="ARBA" id="ARBA00023152"/>
    </source>
</evidence>
<evidence type="ECO:0000256" key="3">
    <source>
        <dbReference type="ARBA" id="ARBA00012058"/>
    </source>
</evidence>
<feature type="binding site" evidence="9">
    <location>
        <position position="370"/>
    </location>
    <ligand>
        <name>(2R)-2-phosphoglycerate</name>
        <dbReference type="ChEBI" id="CHEBI:58289"/>
    </ligand>
</feature>
<feature type="binding site" evidence="9">
    <location>
        <position position="371"/>
    </location>
    <ligand>
        <name>(2R)-2-phosphoglycerate</name>
        <dbReference type="ChEBI" id="CHEBI:58289"/>
    </ligand>
</feature>
<evidence type="ECO:0000256" key="4">
    <source>
        <dbReference type="ARBA" id="ARBA00017068"/>
    </source>
</evidence>
<keyword evidence="7 9" id="KW-0324">Glycolysis</keyword>
<dbReference type="InterPro" id="IPR020811">
    <property type="entry name" value="Enolase_N"/>
</dbReference>
<feature type="domain" description="Enolase C-terminal TIM barrel" evidence="13">
    <location>
        <begin position="142"/>
        <end position="417"/>
    </location>
</feature>
<comment type="function">
    <text evidence="9">Catalyzes the reversible conversion of 2-phosphoglycerate (2-PG) into phosphoenolpyruvate (PEP). It is essential for the degradation of carbohydrates via glycolysis.</text>
</comment>
<evidence type="ECO:0000259" key="14">
    <source>
        <dbReference type="SMART" id="SM01193"/>
    </source>
</evidence>
<evidence type="ECO:0000259" key="13">
    <source>
        <dbReference type="SMART" id="SM01192"/>
    </source>
</evidence>
<feature type="binding site" evidence="9">
    <location>
        <position position="166"/>
    </location>
    <ligand>
        <name>(2R)-2-phosphoglycerate</name>
        <dbReference type="ChEBI" id="CHEBI:58289"/>
    </ligand>
</feature>
<evidence type="ECO:0000256" key="9">
    <source>
        <dbReference type="HAMAP-Rule" id="MF_00318"/>
    </source>
</evidence>
<dbReference type="PIRSF" id="PIRSF001400">
    <property type="entry name" value="Enolase"/>
    <property type="match status" value="1"/>
</dbReference>
<dbReference type="GO" id="GO:0000287">
    <property type="term" value="F:magnesium ion binding"/>
    <property type="evidence" value="ECO:0007669"/>
    <property type="project" value="UniProtKB-UniRule"/>
</dbReference>
<evidence type="ECO:0000256" key="11">
    <source>
        <dbReference type="PIRSR" id="PIRSR001400-2"/>
    </source>
</evidence>
<dbReference type="InterPro" id="IPR036849">
    <property type="entry name" value="Enolase-like_C_sf"/>
</dbReference>
<feature type="binding site" evidence="9 12">
    <location>
        <position position="316"/>
    </location>
    <ligand>
        <name>Mg(2+)</name>
        <dbReference type="ChEBI" id="CHEBI:18420"/>
    </ligand>
</feature>
<feature type="binding site" evidence="11">
    <location>
        <begin position="368"/>
        <end position="371"/>
    </location>
    <ligand>
        <name>substrate</name>
    </ligand>
</feature>
<protein>
    <recommendedName>
        <fullName evidence="4 9">Enolase</fullName>
        <ecNumber evidence="3 9">4.2.1.11</ecNumber>
    </recommendedName>
    <alternativeName>
        <fullName evidence="9">2-phospho-D-glycerate hydro-lyase</fullName>
    </alternativeName>
    <alternativeName>
        <fullName evidence="9">2-phosphoglycerate dehydratase</fullName>
    </alternativeName>
</protein>
<feature type="active site" description="Proton donor" evidence="9 10">
    <location>
        <position position="208"/>
    </location>
</feature>
<dbReference type="SUPFAM" id="SSF54826">
    <property type="entry name" value="Enolase N-terminal domain-like"/>
    <property type="match status" value="1"/>
</dbReference>
<comment type="cofactor">
    <cofactor evidence="9">
        <name>Mg(2+)</name>
        <dbReference type="ChEBI" id="CHEBI:18420"/>
    </cofactor>
    <text evidence="9">Binds a second Mg(2+) ion via substrate during catalysis.</text>
</comment>
<comment type="pathway">
    <text evidence="1 9">Carbohydrate degradation; glycolysis; pyruvate from D-glyceraldehyde 3-phosphate: step 4/5.</text>
</comment>
<keyword evidence="9 12" id="KW-0479">Metal-binding</keyword>
<feature type="active site" description="Proton acceptor" evidence="9 10">
    <location>
        <position position="341"/>
    </location>
</feature>
<feature type="binding site" evidence="11">
    <location>
        <position position="158"/>
    </location>
    <ligand>
        <name>substrate</name>
    </ligand>
</feature>
<reference evidence="15 16" key="1">
    <citation type="submission" date="2017-09" db="EMBL/GenBank/DDBJ databases">
        <title>Depth-based differentiation of microbial function through sediment-hosted aquifers and enrichment of novel symbionts in the deep terrestrial subsurface.</title>
        <authorList>
            <person name="Probst A.J."/>
            <person name="Ladd B."/>
            <person name="Jarett J.K."/>
            <person name="Geller-Mcgrath D.E."/>
            <person name="Sieber C.M."/>
            <person name="Emerson J.B."/>
            <person name="Anantharaman K."/>
            <person name="Thomas B.C."/>
            <person name="Malmstrom R."/>
            <person name="Stieglmeier M."/>
            <person name="Klingl A."/>
            <person name="Woyke T."/>
            <person name="Ryan C.M."/>
            <person name="Banfield J.F."/>
        </authorList>
    </citation>
    <scope>NUCLEOTIDE SEQUENCE [LARGE SCALE GENOMIC DNA]</scope>
    <source>
        <strain evidence="15">CG23_combo_of_CG06-09_8_20_14_all_34_8</strain>
    </source>
</reference>
<evidence type="ECO:0000313" key="15">
    <source>
        <dbReference type="EMBL" id="PIP53437.1"/>
    </source>
</evidence>
<organism evidence="15 16">
    <name type="scientific">Candidatus Beckwithbacteria bacterium CG23_combo_of_CG06-09_8_20_14_all_34_8</name>
    <dbReference type="NCBI Taxonomy" id="1974497"/>
    <lineage>
        <taxon>Bacteria</taxon>
        <taxon>Candidatus Beckwithiibacteriota</taxon>
    </lineage>
</organism>
<evidence type="ECO:0000256" key="10">
    <source>
        <dbReference type="PIRSR" id="PIRSR001400-1"/>
    </source>
</evidence>
<keyword evidence="9" id="KW-0963">Cytoplasm</keyword>
<dbReference type="Pfam" id="PF00113">
    <property type="entry name" value="Enolase_C"/>
    <property type="match status" value="1"/>
</dbReference>
<dbReference type="CDD" id="cd03313">
    <property type="entry name" value="enolase"/>
    <property type="match status" value="1"/>
</dbReference>
<dbReference type="InterPro" id="IPR029017">
    <property type="entry name" value="Enolase-like_N"/>
</dbReference>
<feature type="binding site" evidence="9">
    <location>
        <position position="341"/>
    </location>
    <ligand>
        <name>(2R)-2-phosphoglycerate</name>
        <dbReference type="ChEBI" id="CHEBI:58289"/>
    </ligand>
</feature>
<dbReference type="SUPFAM" id="SSF51604">
    <property type="entry name" value="Enolase C-terminal domain-like"/>
    <property type="match status" value="1"/>
</dbReference>
<dbReference type="AlphaFoldDB" id="A0A2H0B705"/>
<dbReference type="Gene3D" id="3.20.20.120">
    <property type="entry name" value="Enolase-like C-terminal domain"/>
    <property type="match status" value="1"/>
</dbReference>
<dbReference type="Pfam" id="PF03952">
    <property type="entry name" value="Enolase_N"/>
    <property type="match status" value="1"/>
</dbReference>
<evidence type="ECO:0000256" key="2">
    <source>
        <dbReference type="ARBA" id="ARBA00009604"/>
    </source>
</evidence>
<dbReference type="SFLD" id="SFLDF00002">
    <property type="entry name" value="enolase"/>
    <property type="match status" value="1"/>
</dbReference>
<evidence type="ECO:0000256" key="5">
    <source>
        <dbReference type="ARBA" id="ARBA00022525"/>
    </source>
</evidence>
<dbReference type="Gene3D" id="3.30.390.10">
    <property type="entry name" value="Enolase-like, N-terminal domain"/>
    <property type="match status" value="1"/>
</dbReference>
<dbReference type="PRINTS" id="PR00148">
    <property type="entry name" value="ENOLASE"/>
</dbReference>
<evidence type="ECO:0000256" key="6">
    <source>
        <dbReference type="ARBA" id="ARBA00022842"/>
    </source>
</evidence>
<dbReference type="InterPro" id="IPR000941">
    <property type="entry name" value="Enolase"/>
</dbReference>
<accession>A0A2H0B705</accession>
<comment type="subcellular location">
    <subcellularLocation>
        <location evidence="9">Cytoplasm</location>
    </subcellularLocation>
    <subcellularLocation>
        <location evidence="9">Secreted</location>
    </subcellularLocation>
    <subcellularLocation>
        <location evidence="9">Cell surface</location>
    </subcellularLocation>
    <text evidence="9">Fractions of enolase are present in both the cytoplasm and on the cell surface.</text>
</comment>
<comment type="similarity">
    <text evidence="2 9">Belongs to the enolase family.</text>
</comment>
<gene>
    <name evidence="9" type="primary">eno</name>
    <name evidence="15" type="ORF">COX08_00985</name>
</gene>
<dbReference type="GO" id="GO:0005576">
    <property type="term" value="C:extracellular region"/>
    <property type="evidence" value="ECO:0007669"/>
    <property type="project" value="UniProtKB-SubCell"/>
</dbReference>
<dbReference type="Proteomes" id="UP000229459">
    <property type="component" value="Unassembled WGS sequence"/>
</dbReference>
<dbReference type="SFLD" id="SFLDS00001">
    <property type="entry name" value="Enolase"/>
    <property type="match status" value="1"/>
</dbReference>
<evidence type="ECO:0000256" key="8">
    <source>
        <dbReference type="ARBA" id="ARBA00023239"/>
    </source>
</evidence>
<feature type="binding site" evidence="11">
    <location>
        <position position="288"/>
    </location>
    <ligand>
        <name>substrate</name>
    </ligand>
</feature>
<dbReference type="PANTHER" id="PTHR11902">
    <property type="entry name" value="ENOLASE"/>
    <property type="match status" value="1"/>
</dbReference>
<dbReference type="UniPathway" id="UPA00109">
    <property type="reaction ID" value="UER00187"/>
</dbReference>
<comment type="catalytic activity">
    <reaction evidence="9">
        <text>(2R)-2-phosphoglycerate = phosphoenolpyruvate + H2O</text>
        <dbReference type="Rhea" id="RHEA:10164"/>
        <dbReference type="ChEBI" id="CHEBI:15377"/>
        <dbReference type="ChEBI" id="CHEBI:58289"/>
        <dbReference type="ChEBI" id="CHEBI:58702"/>
        <dbReference type="EC" id="4.2.1.11"/>
    </reaction>
</comment>
<keyword evidence="15" id="KW-0670">Pyruvate</keyword>
<comment type="cofactor">
    <cofactor evidence="12">
        <name>Mg(2+)</name>
        <dbReference type="ChEBI" id="CHEBI:18420"/>
    </cofactor>
    <text evidence="12">Mg(2+) is required for catalysis and for stabilizing the dimer.</text>
</comment>
<keyword evidence="5 9" id="KW-0964">Secreted</keyword>
<dbReference type="GO" id="GO:0004634">
    <property type="term" value="F:phosphopyruvate hydratase activity"/>
    <property type="evidence" value="ECO:0007669"/>
    <property type="project" value="UniProtKB-UniRule"/>
</dbReference>
<name>A0A2H0B705_9BACT</name>
<dbReference type="PANTHER" id="PTHR11902:SF1">
    <property type="entry name" value="ENOLASE"/>
    <property type="match status" value="1"/>
</dbReference>
<evidence type="ECO:0000313" key="16">
    <source>
        <dbReference type="Proteomes" id="UP000229459"/>
    </source>
</evidence>
<dbReference type="NCBIfam" id="TIGR01060">
    <property type="entry name" value="eno"/>
    <property type="match status" value="1"/>
</dbReference>